<proteinExistence type="predicted"/>
<feature type="domain" description="RsdA/BaiN/AoA(So)-like insert" evidence="5">
    <location>
        <begin position="196"/>
        <end position="358"/>
    </location>
</feature>
<dbReference type="InterPro" id="IPR055178">
    <property type="entry name" value="RsdA/BaiN/AoA(So)-like_dom"/>
</dbReference>
<dbReference type="Gene3D" id="2.40.30.10">
    <property type="entry name" value="Translation factors"/>
    <property type="match status" value="1"/>
</dbReference>
<dbReference type="InterPro" id="IPR057661">
    <property type="entry name" value="RsdA/BaiN/AoA(So)_Rossmann"/>
</dbReference>
<evidence type="ECO:0000256" key="3">
    <source>
        <dbReference type="ARBA" id="ARBA00022827"/>
    </source>
</evidence>
<reference evidence="6 7" key="1">
    <citation type="submission" date="2017-09" db="EMBL/GenBank/DDBJ databases">
        <title>Depth-based differentiation of microbial function through sediment-hosted aquifers and enrichment of novel symbionts in the deep terrestrial subsurface.</title>
        <authorList>
            <person name="Probst A.J."/>
            <person name="Ladd B."/>
            <person name="Jarett J.K."/>
            <person name="Geller-Mcgrath D.E."/>
            <person name="Sieber C.M."/>
            <person name="Emerson J.B."/>
            <person name="Anantharaman K."/>
            <person name="Thomas B.C."/>
            <person name="Malmstrom R."/>
            <person name="Stieglmeier M."/>
            <person name="Klingl A."/>
            <person name="Woyke T."/>
            <person name="Ryan C.M."/>
            <person name="Banfield J.F."/>
        </authorList>
    </citation>
    <scope>NUCLEOTIDE SEQUENCE [LARGE SCALE GENOMIC DNA]</scope>
    <source>
        <strain evidence="6">CG10_big_fil_rev_8_21_14_0_10_50_16</strain>
    </source>
</reference>
<organism evidence="6 7">
    <name type="scientific">Candidatus Uhrbacteria bacterium CG10_big_fil_rev_8_21_14_0_10_50_16</name>
    <dbReference type="NCBI Taxonomy" id="1975039"/>
    <lineage>
        <taxon>Bacteria</taxon>
        <taxon>Candidatus Uhriibacteriota</taxon>
    </lineage>
</organism>
<dbReference type="Gene3D" id="3.50.50.60">
    <property type="entry name" value="FAD/NAD(P)-binding domain"/>
    <property type="match status" value="1"/>
</dbReference>
<dbReference type="Pfam" id="PF03486">
    <property type="entry name" value="HI0933_like"/>
    <property type="match status" value="1"/>
</dbReference>
<dbReference type="PANTHER" id="PTHR42887">
    <property type="entry name" value="OS12G0638800 PROTEIN"/>
    <property type="match status" value="1"/>
</dbReference>
<evidence type="ECO:0000259" key="5">
    <source>
        <dbReference type="Pfam" id="PF22780"/>
    </source>
</evidence>
<dbReference type="AlphaFoldDB" id="A0A2H0RN28"/>
<comment type="caution">
    <text evidence="6">The sequence shown here is derived from an EMBL/GenBank/DDBJ whole genome shotgun (WGS) entry which is preliminary data.</text>
</comment>
<dbReference type="PANTHER" id="PTHR42887:SF2">
    <property type="entry name" value="OS12G0638800 PROTEIN"/>
    <property type="match status" value="1"/>
</dbReference>
<evidence type="ECO:0000313" key="6">
    <source>
        <dbReference type="EMBL" id="PIR47857.1"/>
    </source>
</evidence>
<evidence type="ECO:0000313" key="7">
    <source>
        <dbReference type="Proteomes" id="UP000230084"/>
    </source>
</evidence>
<keyword evidence="2" id="KW-0285">Flavoprotein</keyword>
<evidence type="ECO:0000256" key="1">
    <source>
        <dbReference type="ARBA" id="ARBA00001974"/>
    </source>
</evidence>
<dbReference type="Pfam" id="PF22780">
    <property type="entry name" value="HI0933_like_1st"/>
    <property type="match status" value="1"/>
</dbReference>
<dbReference type="InterPro" id="IPR036188">
    <property type="entry name" value="FAD/NAD-bd_sf"/>
</dbReference>
<dbReference type="SUPFAM" id="SSF51905">
    <property type="entry name" value="FAD/NAD(P)-binding domain"/>
    <property type="match status" value="1"/>
</dbReference>
<evidence type="ECO:0000259" key="4">
    <source>
        <dbReference type="Pfam" id="PF03486"/>
    </source>
</evidence>
<evidence type="ECO:0000256" key="2">
    <source>
        <dbReference type="ARBA" id="ARBA00022630"/>
    </source>
</evidence>
<gene>
    <name evidence="6" type="ORF">COV06_00440</name>
</gene>
<dbReference type="PRINTS" id="PR00368">
    <property type="entry name" value="FADPNR"/>
</dbReference>
<accession>A0A2H0RN28</accession>
<feature type="domain" description="RsdA/BaiN/AoA(So)-like Rossmann fold-like" evidence="4">
    <location>
        <begin position="6"/>
        <end position="411"/>
    </location>
</feature>
<dbReference type="NCBIfam" id="TIGR00275">
    <property type="entry name" value="aminoacetone oxidase family FAD-binding enzyme"/>
    <property type="match status" value="1"/>
</dbReference>
<protein>
    <submittedName>
        <fullName evidence="6">Aminoacetone oxidase family FAD-binding enzyme</fullName>
    </submittedName>
</protein>
<sequence>MEPQFDILVIGGGPAGMMAAGRAGELGAKVLLIEKNNRLGKKLSITGGRRCNITNAEYDNRLFLENFPESKQFLFSPFSQFNVEDTFTFFESRGLPLVVEDQKRAFPKSQKAEDVCKVLSTYVHASNNVTVQLNAAVESLIVSEGILTGVHTSKGAFYGRRVILATGGLAAPETGSTGEGLSMLASIGHSVKEPDPNLAPLRTTAEWVHHLSGLSVDDMDLRFIQNGKTQHKVHGRLLFTHFGISGPVVINAAHTVKKLLKQGALTASIDLFPDLNLGQLDKHLQDVFASHKNKQLKSVFKELVQKKLSDCILDGIQPYIGGIPVHSITKEDRKTLAHILKDLNFPINGTMGFAWSIVADGGVSPKEVDFKTMASKIHPNLYLVGDTIDINRPSGGFSLQLCWTTGFIAGSHAAGA</sequence>
<dbReference type="PRINTS" id="PR00411">
    <property type="entry name" value="PNDRDTASEI"/>
</dbReference>
<dbReference type="InterPro" id="IPR004792">
    <property type="entry name" value="BaiN-like"/>
</dbReference>
<comment type="cofactor">
    <cofactor evidence="1">
        <name>FAD</name>
        <dbReference type="ChEBI" id="CHEBI:57692"/>
    </cofactor>
</comment>
<dbReference type="Proteomes" id="UP000230084">
    <property type="component" value="Unassembled WGS sequence"/>
</dbReference>
<dbReference type="SUPFAM" id="SSF160996">
    <property type="entry name" value="HI0933 insert domain-like"/>
    <property type="match status" value="1"/>
</dbReference>
<dbReference type="Gene3D" id="1.10.8.260">
    <property type="entry name" value="HI0933 insert domain-like"/>
    <property type="match status" value="1"/>
</dbReference>
<name>A0A2H0RN28_9BACT</name>
<dbReference type="InterPro" id="IPR023166">
    <property type="entry name" value="BaiN-like_dom_sf"/>
</dbReference>
<dbReference type="EMBL" id="PCYM01000001">
    <property type="protein sequence ID" value="PIR47857.1"/>
    <property type="molecule type" value="Genomic_DNA"/>
</dbReference>
<keyword evidence="3" id="KW-0274">FAD</keyword>